<dbReference type="Proteomes" id="UP000279994">
    <property type="component" value="Unassembled WGS sequence"/>
</dbReference>
<dbReference type="AlphaFoldDB" id="A0A3N0GPX6"/>
<evidence type="ECO:0000313" key="3">
    <source>
        <dbReference type="Proteomes" id="UP000279994"/>
    </source>
</evidence>
<keyword evidence="3" id="KW-1185">Reference proteome</keyword>
<sequence>MLARSAFAQTPNGSVVAGPVSPSCHGLCALSAGTWSVASSRSASGTAVGDAGGVLLGGVAGEVGDSAGEVEPTVSGDAGASGVPPHPATTASAGSRHRAARVRDGRCRRMEPR</sequence>
<name>A0A3N0GPX6_9ACTN</name>
<organism evidence="2 3">
    <name type="scientific">Nocardioides pocheonensis</name>
    <dbReference type="NCBI Taxonomy" id="661485"/>
    <lineage>
        <taxon>Bacteria</taxon>
        <taxon>Bacillati</taxon>
        <taxon>Actinomycetota</taxon>
        <taxon>Actinomycetes</taxon>
        <taxon>Propionibacteriales</taxon>
        <taxon>Nocardioidaceae</taxon>
        <taxon>Nocardioides</taxon>
    </lineage>
</organism>
<evidence type="ECO:0000313" key="2">
    <source>
        <dbReference type="EMBL" id="RNM14160.1"/>
    </source>
</evidence>
<gene>
    <name evidence="2" type="ORF">EFL26_14635</name>
</gene>
<accession>A0A3N0GPX6</accession>
<protein>
    <submittedName>
        <fullName evidence="2">Uncharacterized protein</fullName>
    </submittedName>
</protein>
<reference evidence="2 3" key="1">
    <citation type="submission" date="2018-11" db="EMBL/GenBank/DDBJ databases">
        <authorList>
            <person name="Li F."/>
        </authorList>
    </citation>
    <scope>NUCLEOTIDE SEQUENCE [LARGE SCALE GENOMIC DNA]</scope>
    <source>
        <strain evidence="2 3">Gsoil 818</strain>
    </source>
</reference>
<feature type="compositionally biased region" description="Basic and acidic residues" evidence="1">
    <location>
        <begin position="101"/>
        <end position="113"/>
    </location>
</feature>
<feature type="region of interest" description="Disordered" evidence="1">
    <location>
        <begin position="63"/>
        <end position="113"/>
    </location>
</feature>
<comment type="caution">
    <text evidence="2">The sequence shown here is derived from an EMBL/GenBank/DDBJ whole genome shotgun (WGS) entry which is preliminary data.</text>
</comment>
<proteinExistence type="predicted"/>
<dbReference type="EMBL" id="RJSF01000040">
    <property type="protein sequence ID" value="RNM14160.1"/>
    <property type="molecule type" value="Genomic_DNA"/>
</dbReference>
<evidence type="ECO:0000256" key="1">
    <source>
        <dbReference type="SAM" id="MobiDB-lite"/>
    </source>
</evidence>